<dbReference type="AlphaFoldDB" id="A0A498K3X6"/>
<feature type="region of interest" description="Disordered" evidence="4">
    <location>
        <begin position="333"/>
        <end position="355"/>
    </location>
</feature>
<dbReference type="PROSITE" id="PS50096">
    <property type="entry name" value="IQ"/>
    <property type="match status" value="2"/>
</dbReference>
<keyword evidence="1" id="KW-0112">Calmodulin-binding</keyword>
<dbReference type="PANTHER" id="PTHR32295">
    <property type="entry name" value="IQ-DOMAIN 5-RELATED"/>
    <property type="match status" value="1"/>
</dbReference>
<evidence type="ECO:0000256" key="3">
    <source>
        <dbReference type="ARBA" id="ARBA00024378"/>
    </source>
</evidence>
<proteinExistence type="inferred from homology"/>
<reference evidence="6 7" key="1">
    <citation type="submission" date="2018-10" db="EMBL/GenBank/DDBJ databases">
        <title>A high-quality apple genome assembly.</title>
        <authorList>
            <person name="Hu J."/>
        </authorList>
    </citation>
    <scope>NUCLEOTIDE SEQUENCE [LARGE SCALE GENOMIC DNA]</scope>
    <source>
        <strain evidence="7">cv. HFTH1</strain>
        <tissue evidence="6">Young leaf</tissue>
    </source>
</reference>
<dbReference type="CDD" id="cd23767">
    <property type="entry name" value="IQCD"/>
    <property type="match status" value="1"/>
</dbReference>
<dbReference type="InterPro" id="IPR025064">
    <property type="entry name" value="DUF4005"/>
</dbReference>
<evidence type="ECO:0000259" key="5">
    <source>
        <dbReference type="Pfam" id="PF13178"/>
    </source>
</evidence>
<dbReference type="Proteomes" id="UP000290289">
    <property type="component" value="Chromosome 4"/>
</dbReference>
<sequence length="466" mass="51374">MGKASKWFRSILGLKKPNPAHQTTTSSSSPKPPTKDKRRWSFVKSYREKHHQNDAAPLHHRVDSSTDAADPNKHAIAVAAATAAVAEAAVSAAQAAAAVVRLTSSGRCARNPAVHASGNRVGIREEELAAVKIQAAFRGCLARRALRALKGLVRLQALVRGHIVRKFYADRLQRLQAILRAQARAQARRAQISDLSHSRTKSSQFHQPDPATPEKFEHPIRSRSTKHEQFSTLRRNSSKSNGTTDDEKNDRVLEIDTGKSYIAPRRRNLFHSTHLAVASDQCSHSFTTSKDSTSRHTLPSPSSCEFQSFSPLKLSREVEEDSFCTANCSPQLYSASSQGATSKRSPFTPTKSDGSKSYLSGYSDYPNYMACTESSKAKFRSLSAPKQRPHYDRSSSTKRYSIHGFGESRSITQRTSALHANFANKAYPGSGRLDKLGMPFKILRALASNSNEKMSCTSSTRGPRFQ</sequence>
<dbReference type="PANTHER" id="PTHR32295:SF11">
    <property type="entry name" value="PROTEIN IQ-DOMAIN 22"/>
    <property type="match status" value="1"/>
</dbReference>
<organism evidence="6 7">
    <name type="scientific">Malus domestica</name>
    <name type="common">Apple</name>
    <name type="synonym">Pyrus malus</name>
    <dbReference type="NCBI Taxonomy" id="3750"/>
    <lineage>
        <taxon>Eukaryota</taxon>
        <taxon>Viridiplantae</taxon>
        <taxon>Streptophyta</taxon>
        <taxon>Embryophyta</taxon>
        <taxon>Tracheophyta</taxon>
        <taxon>Spermatophyta</taxon>
        <taxon>Magnoliopsida</taxon>
        <taxon>eudicotyledons</taxon>
        <taxon>Gunneridae</taxon>
        <taxon>Pentapetalae</taxon>
        <taxon>rosids</taxon>
        <taxon>fabids</taxon>
        <taxon>Rosales</taxon>
        <taxon>Rosaceae</taxon>
        <taxon>Amygdaloideae</taxon>
        <taxon>Maleae</taxon>
        <taxon>Malus</taxon>
    </lineage>
</organism>
<feature type="region of interest" description="Disordered" evidence="4">
    <location>
        <begin position="190"/>
        <end position="251"/>
    </location>
</feature>
<keyword evidence="7" id="KW-1185">Reference proteome</keyword>
<dbReference type="SMART" id="SM00015">
    <property type="entry name" value="IQ"/>
    <property type="match status" value="2"/>
</dbReference>
<evidence type="ECO:0000256" key="1">
    <source>
        <dbReference type="ARBA" id="ARBA00022860"/>
    </source>
</evidence>
<accession>A0A498K3X6</accession>
<feature type="region of interest" description="Disordered" evidence="4">
    <location>
        <begin position="1"/>
        <end position="69"/>
    </location>
</feature>
<evidence type="ECO:0000256" key="4">
    <source>
        <dbReference type="SAM" id="MobiDB-lite"/>
    </source>
</evidence>
<dbReference type="Gene3D" id="1.20.5.190">
    <property type="match status" value="1"/>
</dbReference>
<dbReference type="Pfam" id="PF13178">
    <property type="entry name" value="DUF4005"/>
    <property type="match status" value="1"/>
</dbReference>
<protein>
    <recommendedName>
        <fullName evidence="5">DUF4005 domain-containing protein</fullName>
    </recommendedName>
</protein>
<comment type="similarity">
    <text evidence="2">Belongs to the IQD family.</text>
</comment>
<name>A0A498K3X6_MALDO</name>
<feature type="compositionally biased region" description="Polar residues" evidence="4">
    <location>
        <begin position="230"/>
        <end position="243"/>
    </location>
</feature>
<evidence type="ECO:0000313" key="6">
    <source>
        <dbReference type="EMBL" id="RXI01024.1"/>
    </source>
</evidence>
<dbReference type="EMBL" id="RDQH01000330">
    <property type="protein sequence ID" value="RXI01024.1"/>
    <property type="molecule type" value="Genomic_DNA"/>
</dbReference>
<dbReference type="Pfam" id="PF00612">
    <property type="entry name" value="IQ"/>
    <property type="match status" value="1"/>
</dbReference>
<dbReference type="InterPro" id="IPR000048">
    <property type="entry name" value="IQ_motif_EF-hand-BS"/>
</dbReference>
<comment type="subunit">
    <text evidence="3">Binds to multiple calmodulin (CaM) in the presence of Ca(2+) and CaM-like proteins.</text>
</comment>
<evidence type="ECO:0000313" key="7">
    <source>
        <dbReference type="Proteomes" id="UP000290289"/>
    </source>
</evidence>
<gene>
    <name evidence="6" type="ORF">DVH24_001258</name>
</gene>
<feature type="domain" description="DUF4005" evidence="5">
    <location>
        <begin position="329"/>
        <end position="403"/>
    </location>
</feature>
<comment type="caution">
    <text evidence="6">The sequence shown here is derived from an EMBL/GenBank/DDBJ whole genome shotgun (WGS) entry which is preliminary data.</text>
</comment>
<evidence type="ECO:0000256" key="2">
    <source>
        <dbReference type="ARBA" id="ARBA00024341"/>
    </source>
</evidence>
<feature type="compositionally biased region" description="Basic and acidic residues" evidence="4">
    <location>
        <begin position="212"/>
        <end position="229"/>
    </location>
</feature>
<dbReference type="GO" id="GO:0005516">
    <property type="term" value="F:calmodulin binding"/>
    <property type="evidence" value="ECO:0007669"/>
    <property type="project" value="UniProtKB-KW"/>
</dbReference>